<protein>
    <recommendedName>
        <fullName evidence="3">DUF222 domain-containing protein</fullName>
    </recommendedName>
</protein>
<proteinExistence type="predicted"/>
<keyword evidence="2" id="KW-1185">Reference proteome</keyword>
<dbReference type="EMBL" id="BAAAPH010000004">
    <property type="protein sequence ID" value="GAA1559675.1"/>
    <property type="molecule type" value="Genomic_DNA"/>
</dbReference>
<dbReference type="Proteomes" id="UP001501705">
    <property type="component" value="Unassembled WGS sequence"/>
</dbReference>
<organism evidence="1 2">
    <name type="scientific">Kribbella hippodromi</name>
    <dbReference type="NCBI Taxonomy" id="434347"/>
    <lineage>
        <taxon>Bacteria</taxon>
        <taxon>Bacillati</taxon>
        <taxon>Actinomycetota</taxon>
        <taxon>Actinomycetes</taxon>
        <taxon>Propionibacteriales</taxon>
        <taxon>Kribbellaceae</taxon>
        <taxon>Kribbella</taxon>
    </lineage>
</organism>
<sequence>MAQTAGEAAAAGGAVPNPLHAYLTALLKRVQAAQERLHNKQQRPAVAIANGTAWTGTAATLWAGEFSKQAAKYVVSVRALNDGVEELLRRTPATCTEEEAARWRAKLGGHGGR</sequence>
<evidence type="ECO:0000313" key="1">
    <source>
        <dbReference type="EMBL" id="GAA1559675.1"/>
    </source>
</evidence>
<reference evidence="1 2" key="1">
    <citation type="journal article" date="2019" name="Int. J. Syst. Evol. Microbiol.">
        <title>The Global Catalogue of Microorganisms (GCM) 10K type strain sequencing project: providing services to taxonomists for standard genome sequencing and annotation.</title>
        <authorList>
            <consortium name="The Broad Institute Genomics Platform"/>
            <consortium name="The Broad Institute Genome Sequencing Center for Infectious Disease"/>
            <person name="Wu L."/>
            <person name="Ma J."/>
        </authorList>
    </citation>
    <scope>NUCLEOTIDE SEQUENCE [LARGE SCALE GENOMIC DNA]</scope>
    <source>
        <strain evidence="1 2">JCM 15572</strain>
    </source>
</reference>
<accession>A0ABN2CJB6</accession>
<evidence type="ECO:0000313" key="2">
    <source>
        <dbReference type="Proteomes" id="UP001501705"/>
    </source>
</evidence>
<dbReference type="RefSeq" id="WP_344232683.1">
    <property type="nucleotide sequence ID" value="NZ_BAAAPH010000004.1"/>
</dbReference>
<name>A0ABN2CJB6_9ACTN</name>
<gene>
    <name evidence="1" type="ORF">GCM10009804_15640</name>
</gene>
<comment type="caution">
    <text evidence="1">The sequence shown here is derived from an EMBL/GenBank/DDBJ whole genome shotgun (WGS) entry which is preliminary data.</text>
</comment>
<evidence type="ECO:0008006" key="3">
    <source>
        <dbReference type="Google" id="ProtNLM"/>
    </source>
</evidence>